<proteinExistence type="predicted"/>
<dbReference type="Proteomes" id="UP000000709">
    <property type="component" value="Unassembled WGS sequence"/>
</dbReference>
<organism evidence="2">
    <name type="scientific">Spathaspora passalidarum (strain NRRL Y-27907 / 11-Y1)</name>
    <dbReference type="NCBI Taxonomy" id="619300"/>
    <lineage>
        <taxon>Eukaryota</taxon>
        <taxon>Fungi</taxon>
        <taxon>Dikarya</taxon>
        <taxon>Ascomycota</taxon>
        <taxon>Saccharomycotina</taxon>
        <taxon>Pichiomycetes</taxon>
        <taxon>Debaryomycetaceae</taxon>
        <taxon>Spathaspora</taxon>
    </lineage>
</organism>
<accession>G3ANC1</accession>
<dbReference type="InterPro" id="IPR024420">
    <property type="entry name" value="TRAPP_III_complex_Trs85"/>
</dbReference>
<dbReference type="FunCoup" id="G3ANC1">
    <property type="interactions" value="42"/>
</dbReference>
<dbReference type="GO" id="GO:1990072">
    <property type="term" value="C:TRAPPIII protein complex"/>
    <property type="evidence" value="ECO:0007669"/>
    <property type="project" value="TreeGrafter"/>
</dbReference>
<dbReference type="eggNOG" id="KOG1938">
    <property type="taxonomic scope" value="Eukaryota"/>
</dbReference>
<dbReference type="EMBL" id="GL996502">
    <property type="protein sequence ID" value="EGW32503.1"/>
    <property type="molecule type" value="Genomic_DNA"/>
</dbReference>
<dbReference type="HOGENOM" id="CLU_028342_0_0_1"/>
<dbReference type="PANTHER" id="PTHR12975:SF6">
    <property type="entry name" value="TRAFFICKING PROTEIN PARTICLE COMPLEX SUBUNIT 8"/>
    <property type="match status" value="1"/>
</dbReference>
<name>G3ANC1_SPAPN</name>
<dbReference type="RefSeq" id="XP_007375779.1">
    <property type="nucleotide sequence ID" value="XM_007375717.1"/>
</dbReference>
<dbReference type="Pfam" id="PF12739">
    <property type="entry name" value="TRAPPC-Trs85"/>
    <property type="match status" value="1"/>
</dbReference>
<evidence type="ECO:0008006" key="3">
    <source>
        <dbReference type="Google" id="ProtNLM"/>
    </source>
</evidence>
<dbReference type="PANTHER" id="PTHR12975">
    <property type="entry name" value="TRANSPORT PROTEIN TRAPP"/>
    <property type="match status" value="1"/>
</dbReference>
<protein>
    <recommendedName>
        <fullName evidence="3">Trafficking protein particle complex III-specific subunit 85</fullName>
    </recommendedName>
</protein>
<dbReference type="STRING" id="619300.G3ANC1"/>
<dbReference type="AlphaFoldDB" id="G3ANC1"/>
<dbReference type="OrthoDB" id="203724at2759"/>
<evidence type="ECO:0000313" key="1">
    <source>
        <dbReference type="EMBL" id="EGW32503.1"/>
    </source>
</evidence>
<reference evidence="1 2" key="1">
    <citation type="journal article" date="2011" name="Proc. Natl. Acad. Sci. U.S.A.">
        <title>Comparative genomics of xylose-fermenting fungi for enhanced biofuel production.</title>
        <authorList>
            <person name="Wohlbach D.J."/>
            <person name="Kuo A."/>
            <person name="Sato T.K."/>
            <person name="Potts K.M."/>
            <person name="Salamov A.A."/>
            <person name="LaButti K.M."/>
            <person name="Sun H."/>
            <person name="Clum A."/>
            <person name="Pangilinan J.L."/>
            <person name="Lindquist E.A."/>
            <person name="Lucas S."/>
            <person name="Lapidus A."/>
            <person name="Jin M."/>
            <person name="Gunawan C."/>
            <person name="Balan V."/>
            <person name="Dale B.E."/>
            <person name="Jeffries T.W."/>
            <person name="Zinkel R."/>
            <person name="Barry K.W."/>
            <person name="Grigoriev I.V."/>
            <person name="Gasch A.P."/>
        </authorList>
    </citation>
    <scope>NUCLEOTIDE SEQUENCE [LARGE SCALE GENOMIC DNA]</scope>
    <source>
        <strain evidence="2">NRRL Y-27907 / 11-Y1</strain>
    </source>
</reference>
<dbReference type="GeneID" id="18873958"/>
<keyword evidence="2" id="KW-1185">Reference proteome</keyword>
<sequence length="430" mass="50668">MFGHMVGNDDLLLPFETFNHPISQVFVISMQDSIDELRNMIVKFRNHNYPLYFQMNDLLFHVVILYQEDSNDVISFQNEIKSKLNLNSTVIPIETTVDTTIRYKLNEFIVKNLIPHIQMKIRLWDDQYLQPKKSITNRFISVSKRFFNNNSDSQLASSTSTASTASPFNYNENYYYKGSSQQVLRKLADWSLMINDFKYAYTIYDLIKKDYSQDKAWIYVASTQEMCIVSLLLAQTDQSSISGPDKNTLRKIRHDIIEPFMDNLTYTYKSRFNYTHLNRKCLIIVIELLLCMNKLYNLSYWWIDLIELYLLQLVDDIEHETQGQHSIIKALFYERLGYSFGHYYIPPIVDKSEEENEVDEEEDVNPNKLVPPVNNSVIGLTRFRKSSLWYLLSIREWLGILDKSKLTFVIDNINVEYQVHDSVIKEILQG</sequence>
<dbReference type="KEGG" id="spaa:SPAPADRAFT_61564"/>
<evidence type="ECO:0000313" key="2">
    <source>
        <dbReference type="Proteomes" id="UP000000709"/>
    </source>
</evidence>
<dbReference type="InParanoid" id="G3ANC1"/>
<gene>
    <name evidence="1" type="ORF">SPAPADRAFT_61564</name>
</gene>